<feature type="compositionally biased region" description="Basic and acidic residues" evidence="6">
    <location>
        <begin position="472"/>
        <end position="483"/>
    </location>
</feature>
<keyword evidence="9" id="KW-1185">Reference proteome</keyword>
<feature type="domain" description="Alpha-type protein kinase" evidence="7">
    <location>
        <begin position="57"/>
        <end position="293"/>
    </location>
</feature>
<dbReference type="GO" id="GO:0005524">
    <property type="term" value="F:ATP binding"/>
    <property type="evidence" value="ECO:0007669"/>
    <property type="project" value="UniProtKB-KW"/>
</dbReference>
<proteinExistence type="predicted"/>
<evidence type="ECO:0000256" key="6">
    <source>
        <dbReference type="SAM" id="MobiDB-lite"/>
    </source>
</evidence>
<evidence type="ECO:0000256" key="4">
    <source>
        <dbReference type="ARBA" id="ARBA00022777"/>
    </source>
</evidence>
<comment type="caution">
    <text evidence="8">The sequence shown here is derived from an EMBL/GenBank/DDBJ whole genome shotgun (WGS) entry which is preliminary data.</text>
</comment>
<dbReference type="GO" id="GO:0004674">
    <property type="term" value="F:protein serine/threonine kinase activity"/>
    <property type="evidence" value="ECO:0007669"/>
    <property type="project" value="UniProtKB-KW"/>
</dbReference>
<evidence type="ECO:0000256" key="1">
    <source>
        <dbReference type="ARBA" id="ARBA00022527"/>
    </source>
</evidence>
<feature type="region of interest" description="Disordered" evidence="6">
    <location>
        <begin position="466"/>
        <end position="546"/>
    </location>
</feature>
<feature type="region of interest" description="Disordered" evidence="6">
    <location>
        <begin position="341"/>
        <end position="412"/>
    </location>
</feature>
<evidence type="ECO:0000259" key="7">
    <source>
        <dbReference type="PROSITE" id="PS51158"/>
    </source>
</evidence>
<keyword evidence="2" id="KW-0808">Transferase</keyword>
<dbReference type="Gene3D" id="3.20.200.10">
    <property type="entry name" value="MHCK/EF2 kinase"/>
    <property type="match status" value="1"/>
</dbReference>
<evidence type="ECO:0000313" key="9">
    <source>
        <dbReference type="Proteomes" id="UP000271974"/>
    </source>
</evidence>
<dbReference type="SMART" id="SM00811">
    <property type="entry name" value="Alpha_kinase"/>
    <property type="match status" value="1"/>
</dbReference>
<name>A0A3S1A291_ELYCH</name>
<organism evidence="8 9">
    <name type="scientific">Elysia chlorotica</name>
    <name type="common">Eastern emerald elysia</name>
    <name type="synonym">Sea slug</name>
    <dbReference type="NCBI Taxonomy" id="188477"/>
    <lineage>
        <taxon>Eukaryota</taxon>
        <taxon>Metazoa</taxon>
        <taxon>Spiralia</taxon>
        <taxon>Lophotrochozoa</taxon>
        <taxon>Mollusca</taxon>
        <taxon>Gastropoda</taxon>
        <taxon>Heterobranchia</taxon>
        <taxon>Euthyneura</taxon>
        <taxon>Panpulmonata</taxon>
        <taxon>Sacoglossa</taxon>
        <taxon>Placobranchoidea</taxon>
        <taxon>Plakobranchidae</taxon>
        <taxon>Elysia</taxon>
    </lineage>
</organism>
<dbReference type="SUPFAM" id="SSF56112">
    <property type="entry name" value="Protein kinase-like (PK-like)"/>
    <property type="match status" value="1"/>
</dbReference>
<keyword evidence="4" id="KW-0418">Kinase</keyword>
<gene>
    <name evidence="8" type="ORF">EGW08_000211</name>
</gene>
<keyword evidence="3" id="KW-0547">Nucleotide-binding</keyword>
<dbReference type="STRING" id="188477.A0A3S1A291"/>
<dbReference type="OrthoDB" id="301415at2759"/>
<dbReference type="InterPro" id="IPR051852">
    <property type="entry name" value="Alpha-type_PK"/>
</dbReference>
<evidence type="ECO:0000256" key="5">
    <source>
        <dbReference type="ARBA" id="ARBA00022840"/>
    </source>
</evidence>
<reference evidence="8 9" key="1">
    <citation type="submission" date="2019-01" db="EMBL/GenBank/DDBJ databases">
        <title>A draft genome assembly of the solar-powered sea slug Elysia chlorotica.</title>
        <authorList>
            <person name="Cai H."/>
            <person name="Li Q."/>
            <person name="Fang X."/>
            <person name="Li J."/>
            <person name="Curtis N.E."/>
            <person name="Altenburger A."/>
            <person name="Shibata T."/>
            <person name="Feng M."/>
            <person name="Maeda T."/>
            <person name="Schwartz J.A."/>
            <person name="Shigenobu S."/>
            <person name="Lundholm N."/>
            <person name="Nishiyama T."/>
            <person name="Yang H."/>
            <person name="Hasebe M."/>
            <person name="Li S."/>
            <person name="Pierce S.K."/>
            <person name="Wang J."/>
        </authorList>
    </citation>
    <scope>NUCLEOTIDE SEQUENCE [LARGE SCALE GENOMIC DNA]</scope>
    <source>
        <strain evidence="8">EC2010</strain>
        <tissue evidence="8">Whole organism of an adult</tissue>
    </source>
</reference>
<keyword evidence="5" id="KW-0067">ATP-binding</keyword>
<evidence type="ECO:0000256" key="3">
    <source>
        <dbReference type="ARBA" id="ARBA00022741"/>
    </source>
</evidence>
<keyword evidence="1" id="KW-0723">Serine/threonine-protein kinase</keyword>
<dbReference type="Pfam" id="PF02816">
    <property type="entry name" value="Alpha_kinase"/>
    <property type="match status" value="1"/>
</dbReference>
<dbReference type="Proteomes" id="UP000271974">
    <property type="component" value="Unassembled WGS sequence"/>
</dbReference>
<feature type="compositionally biased region" description="Polar residues" evidence="6">
    <location>
        <begin position="376"/>
        <end position="387"/>
    </location>
</feature>
<protein>
    <recommendedName>
        <fullName evidence="7">Alpha-type protein kinase domain-containing protein</fullName>
    </recommendedName>
</protein>
<dbReference type="EMBL" id="RQTK01000003">
    <property type="protein sequence ID" value="RUS91998.1"/>
    <property type="molecule type" value="Genomic_DNA"/>
</dbReference>
<feature type="compositionally biased region" description="Low complexity" evidence="6">
    <location>
        <begin position="341"/>
        <end position="355"/>
    </location>
</feature>
<evidence type="ECO:0000256" key="2">
    <source>
        <dbReference type="ARBA" id="ARBA00022679"/>
    </source>
</evidence>
<dbReference type="PANTHER" id="PTHR45992">
    <property type="entry name" value="EUKARYOTIC ELONGATION FACTOR 2 KINASE-RELATED"/>
    <property type="match status" value="1"/>
</dbReference>
<evidence type="ECO:0000313" key="8">
    <source>
        <dbReference type="EMBL" id="RUS91998.1"/>
    </source>
</evidence>
<sequence length="629" mass="69402">MSAYSNINVDTAVPHNKAHSGCVGGDSHDALYPDLSRFQSLRRGSVGPVTEAIRRNSCDGFSTCGRRASLRHIKFGELEKRQNDKPAELGADFDHVLGGVRQLIVVSCPIQSVDKPDASLCSCEVKKSEAARELARVFNRTAQNRNVYLRFAATYWALMDEVSRLKTIFFSGERPLSSKEAVLFEDDVRMDGDRPNKMRRLCSFMDARGRHGNSRATELEAFMHFSYHESGGRLVICGLEGVHDSEGFYLKTPTIHSRAREFGNNDGGFPAIREVFRHHVCNNVCKDMHKPAQEEEGCESEEQFPIITECATSGLPGPFSENKEAATSSCCTTHELSTQNSQLSQISSFSDSSNSESRREVPSAPELPKECHDLSRSISCPSSQFASPDSWAPRDDRSAFLPPSRLQQKPRASFMHQNSLPNTMLATTLQTHGATSRGDPTNIHSATSYMVDLHIQDENANPRMLSYSSHASDQKPHTDRSDQEGNTQGTTGSAIPNPITQNETSRHFGASDRPLPGDSMLCESRDRQRQVPEHCASRDPNSGDHPCLAHGLTSESPCFRGAPLSLPEAPPSYLDSQIAATACWVMQHGYGHIPAPAPPTQVINPFEQQPRQQQGCFSPHCTGNTNHYM</sequence>
<dbReference type="InterPro" id="IPR011009">
    <property type="entry name" value="Kinase-like_dom_sf"/>
</dbReference>
<dbReference type="PANTHER" id="PTHR45992:SF11">
    <property type="entry name" value="ALPHA-TYPE PROTEIN KINASE DOMAIN-CONTAINING PROTEIN"/>
    <property type="match status" value="1"/>
</dbReference>
<accession>A0A3S1A291</accession>
<dbReference type="AlphaFoldDB" id="A0A3S1A291"/>
<dbReference type="InterPro" id="IPR004166">
    <property type="entry name" value="a-kinase_dom"/>
</dbReference>
<dbReference type="PROSITE" id="PS51158">
    <property type="entry name" value="ALPHA_KINASE"/>
    <property type="match status" value="1"/>
</dbReference>
<feature type="compositionally biased region" description="Polar residues" evidence="6">
    <location>
        <begin position="484"/>
        <end position="503"/>
    </location>
</feature>
<feature type="compositionally biased region" description="Basic and acidic residues" evidence="6">
    <location>
        <begin position="523"/>
        <end position="537"/>
    </location>
</feature>
<feature type="compositionally biased region" description="Basic and acidic residues" evidence="6">
    <location>
        <begin position="356"/>
        <end position="375"/>
    </location>
</feature>